<dbReference type="GO" id="GO:0005524">
    <property type="term" value="F:ATP binding"/>
    <property type="evidence" value="ECO:0007669"/>
    <property type="project" value="UniProtKB-KW"/>
</dbReference>
<dbReference type="SMART" id="SM00388">
    <property type="entry name" value="HisKA"/>
    <property type="match status" value="1"/>
</dbReference>
<evidence type="ECO:0000256" key="4">
    <source>
        <dbReference type="ARBA" id="ARBA00022475"/>
    </source>
</evidence>
<feature type="domain" description="Histidine kinase" evidence="16">
    <location>
        <begin position="677"/>
        <end position="899"/>
    </location>
</feature>
<evidence type="ECO:0000256" key="7">
    <source>
        <dbReference type="ARBA" id="ARBA00022692"/>
    </source>
</evidence>
<dbReference type="InterPro" id="IPR001789">
    <property type="entry name" value="Sig_transdc_resp-reg_receiver"/>
</dbReference>
<dbReference type="EC" id="2.7.13.3" evidence="3"/>
<feature type="domain" description="Response regulatory" evidence="17">
    <location>
        <begin position="916"/>
        <end position="1036"/>
    </location>
</feature>
<dbReference type="CDD" id="cd17546">
    <property type="entry name" value="REC_hyHK_CKI1_RcsC-like"/>
    <property type="match status" value="2"/>
</dbReference>
<evidence type="ECO:0000256" key="5">
    <source>
        <dbReference type="ARBA" id="ARBA00022553"/>
    </source>
</evidence>
<dbReference type="Pfam" id="PF00512">
    <property type="entry name" value="HisKA"/>
    <property type="match status" value="1"/>
</dbReference>
<feature type="domain" description="PAS" evidence="18">
    <location>
        <begin position="154"/>
        <end position="224"/>
    </location>
</feature>
<dbReference type="PANTHER" id="PTHR45339">
    <property type="entry name" value="HYBRID SIGNAL TRANSDUCTION HISTIDINE KINASE J"/>
    <property type="match status" value="1"/>
</dbReference>
<dbReference type="GO" id="GO:0005886">
    <property type="term" value="C:plasma membrane"/>
    <property type="evidence" value="ECO:0007669"/>
    <property type="project" value="UniProtKB-SubCell"/>
</dbReference>
<dbReference type="InterPro" id="IPR003661">
    <property type="entry name" value="HisK_dim/P_dom"/>
</dbReference>
<proteinExistence type="predicted"/>
<evidence type="ECO:0000313" key="20">
    <source>
        <dbReference type="EMBL" id="WAC13705.1"/>
    </source>
</evidence>
<gene>
    <name evidence="20" type="ORF">ON006_07040</name>
</gene>
<keyword evidence="21" id="KW-1185">Reference proteome</keyword>
<dbReference type="KEGG" id="dpf:ON006_07040"/>
<dbReference type="SMART" id="SM00448">
    <property type="entry name" value="REC"/>
    <property type="match status" value="2"/>
</dbReference>
<dbReference type="InterPro" id="IPR005467">
    <property type="entry name" value="His_kinase_dom"/>
</dbReference>
<evidence type="ECO:0000256" key="8">
    <source>
        <dbReference type="ARBA" id="ARBA00022741"/>
    </source>
</evidence>
<evidence type="ECO:0000259" key="18">
    <source>
        <dbReference type="PROSITE" id="PS50112"/>
    </source>
</evidence>
<feature type="domain" description="PAC" evidence="19">
    <location>
        <begin position="476"/>
        <end position="528"/>
    </location>
</feature>
<dbReference type="SMART" id="SM00091">
    <property type="entry name" value="PAS"/>
    <property type="match status" value="4"/>
</dbReference>
<dbReference type="PRINTS" id="PR00344">
    <property type="entry name" value="BCTRLSENSOR"/>
</dbReference>
<dbReference type="SMART" id="SM00387">
    <property type="entry name" value="HATPase_c"/>
    <property type="match status" value="1"/>
</dbReference>
<dbReference type="PANTHER" id="PTHR45339:SF1">
    <property type="entry name" value="HYBRID SIGNAL TRANSDUCTION HISTIDINE KINASE J"/>
    <property type="match status" value="1"/>
</dbReference>
<reference evidence="20" key="1">
    <citation type="submission" date="2022-11" db="EMBL/GenBank/DDBJ databases">
        <title>Dyadobacter pollutisoli sp. nov., isolated from plastic dumped soil.</title>
        <authorList>
            <person name="Kim J.M."/>
            <person name="Kim K.R."/>
            <person name="Lee J.K."/>
            <person name="Hao L."/>
            <person name="Jeon C.O."/>
        </authorList>
    </citation>
    <scope>NUCLEOTIDE SEQUENCE</scope>
    <source>
        <strain evidence="20">U1</strain>
    </source>
</reference>
<dbReference type="EMBL" id="CP112998">
    <property type="protein sequence ID" value="WAC13705.1"/>
    <property type="molecule type" value="Genomic_DNA"/>
</dbReference>
<dbReference type="NCBIfam" id="TIGR00229">
    <property type="entry name" value="sensory_box"/>
    <property type="match status" value="4"/>
</dbReference>
<keyword evidence="10" id="KW-0067">ATP-binding</keyword>
<evidence type="ECO:0000256" key="9">
    <source>
        <dbReference type="ARBA" id="ARBA00022777"/>
    </source>
</evidence>
<dbReference type="SUPFAM" id="SSF52172">
    <property type="entry name" value="CheY-like"/>
    <property type="match status" value="2"/>
</dbReference>
<evidence type="ECO:0000256" key="15">
    <source>
        <dbReference type="SAM" id="Coils"/>
    </source>
</evidence>
<evidence type="ECO:0000259" key="16">
    <source>
        <dbReference type="PROSITE" id="PS50109"/>
    </source>
</evidence>
<evidence type="ECO:0000256" key="14">
    <source>
        <dbReference type="PROSITE-ProRule" id="PRU00169"/>
    </source>
</evidence>
<keyword evidence="8" id="KW-0547">Nucleotide-binding</keyword>
<evidence type="ECO:0000256" key="6">
    <source>
        <dbReference type="ARBA" id="ARBA00022679"/>
    </source>
</evidence>
<protein>
    <recommendedName>
        <fullName evidence="3">histidine kinase</fullName>
        <ecNumber evidence="3">2.7.13.3</ecNumber>
    </recommendedName>
</protein>
<dbReference type="InterPro" id="IPR003594">
    <property type="entry name" value="HATPase_dom"/>
</dbReference>
<dbReference type="PROSITE" id="PS50113">
    <property type="entry name" value="PAC"/>
    <property type="match status" value="2"/>
</dbReference>
<evidence type="ECO:0000256" key="11">
    <source>
        <dbReference type="ARBA" id="ARBA00022989"/>
    </source>
</evidence>
<organism evidence="20 21">
    <name type="scientific">Dyadobacter pollutisoli</name>
    <dbReference type="NCBI Taxonomy" id="2910158"/>
    <lineage>
        <taxon>Bacteria</taxon>
        <taxon>Pseudomonadati</taxon>
        <taxon>Bacteroidota</taxon>
        <taxon>Cytophagia</taxon>
        <taxon>Cytophagales</taxon>
        <taxon>Spirosomataceae</taxon>
        <taxon>Dyadobacter</taxon>
    </lineage>
</organism>
<keyword evidence="11" id="KW-1133">Transmembrane helix</keyword>
<dbReference type="Pfam" id="PF00989">
    <property type="entry name" value="PAS"/>
    <property type="match status" value="1"/>
</dbReference>
<dbReference type="PROSITE" id="PS50110">
    <property type="entry name" value="RESPONSE_REGULATORY"/>
    <property type="match status" value="2"/>
</dbReference>
<evidence type="ECO:0000256" key="12">
    <source>
        <dbReference type="ARBA" id="ARBA00023012"/>
    </source>
</evidence>
<feature type="coiled-coil region" evidence="15">
    <location>
        <begin position="650"/>
        <end position="677"/>
    </location>
</feature>
<dbReference type="CDD" id="cd00082">
    <property type="entry name" value="HisKA"/>
    <property type="match status" value="1"/>
</dbReference>
<keyword evidence="15" id="KW-0175">Coiled coil</keyword>
<dbReference type="Gene3D" id="3.30.565.10">
    <property type="entry name" value="Histidine kinase-like ATPase, C-terminal domain"/>
    <property type="match status" value="1"/>
</dbReference>
<dbReference type="FunFam" id="3.30.565.10:FF:000010">
    <property type="entry name" value="Sensor histidine kinase RcsC"/>
    <property type="match status" value="1"/>
</dbReference>
<feature type="domain" description="Response regulatory" evidence="17">
    <location>
        <begin position="1063"/>
        <end position="1181"/>
    </location>
</feature>
<dbReference type="AlphaFoldDB" id="A0A9E8NBP8"/>
<dbReference type="SUPFAM" id="SSF55785">
    <property type="entry name" value="PYP-like sensor domain (PAS domain)"/>
    <property type="match status" value="5"/>
</dbReference>
<keyword evidence="5 14" id="KW-0597">Phosphoprotein</keyword>
<feature type="modified residue" description="4-aspartylphosphate" evidence="14">
    <location>
        <position position="966"/>
    </location>
</feature>
<sequence length="1187" mass="134316">MNNLGKKLFKMLRQVERALKKDNAPKNAQIFTTDGQLYNSFLNSSSIYAIGIDTDGNYSYVNDHYCNFFGLTRAELLGASSLEGIVSDDIEKCLMVGEKCFVNPGMPHSVVLRKRSAHEGIKTIQWEFTGIADRSGMVKEIFCIGYDITQRLKVEEDLSVLVSNMQDVLFTISAEGLFTYVSPSWTKIYGHSIEETIGRSFTNFVHPEDHEVCFKALRTTVETGKPVPGGVEHRIIHKNGNWTWCNTDANIDMASKAIILTSHNITELRNSRERLKELAIVASNTTDYIVITNSKGYITWVNKAYENQTGHTRREIKGKDPTELLCGPETNRETIQRIYQGCKAHRIVQEEILCYTKNGEKYWVDLKITPVFDENGRCTHFVAVERDITRRKKSDDEMKRFKDMLEQTNGVARIGGWELYPGTGELYWSSITREIHEVGPDFVPTVEEAIGFYSEGTSRDAINQVVKECIANGTPWDSELELITAKGNQLWVRAIGQAEVNADGVCVRIFGAFQDITRRKQSEVAILNSELKFRSLYDSTSDAVILFNRDRYLDCNQAALDMFGIESRQALLKMRVGGLSGIDEPGWEARSEAFNKHLDIVYETGSNSLEWSYKRVDKQGEVFIAEVLLNLIAVKNEEIIQAVIRDITLRKRAEKELLEAREQAEEASKLKSEFLANMSHEIRTPLNGVVGFSDLLMKTNLDETQQQYMSMVFQSANSLLDIINDILDFSKIEAGKLELTREKTNLLEVCGQVADMVTYQAHQKHLEMLLNIPADVPRLVWADSIRLRQILLNLLSNAVKFTMTGEIELKIELLNKTNVHDYCFRFSVRDTGIGIEPQNQRRIFEAFSQEDSSTTKRFGGTGLGLTISNSLLGLMGSKLSLSSIADSGSTFFFDVVFSTVDGEDEFVWENAENIQHVLIIDNNLNNGRILKDMLNNKDIASNYVASGEEALALLADNQQYDVVLVDCQMPGWDGIETIRRIRMHDDKHLSQLPIILLNDSLEEEMLNSVGAELDIQHFLVKPVKIQQLFYTLSQLRIKNEPIPPRIWIEPVLSSERYGESNIKILIAEDHKINMLLVKTMLGKILPNAIIVEAVNGIDAIRAYGASSPDIVFMDIQMPEMNGYESTKEIRKLENEKRIPIIALTAGTVVGEREKCIDAGMDDYLTKPVLKDTLQETINKWLPKYQTS</sequence>
<feature type="domain" description="PAS" evidence="18">
    <location>
        <begin position="34"/>
        <end position="89"/>
    </location>
</feature>
<dbReference type="Gene3D" id="3.30.450.20">
    <property type="entry name" value="PAS domain"/>
    <property type="match status" value="5"/>
</dbReference>
<dbReference type="SMART" id="SM00086">
    <property type="entry name" value="PAC"/>
    <property type="match status" value="5"/>
</dbReference>
<dbReference type="Pfam" id="PF02518">
    <property type="entry name" value="HATPase_c"/>
    <property type="match status" value="1"/>
</dbReference>
<dbReference type="Gene3D" id="3.40.50.2300">
    <property type="match status" value="2"/>
</dbReference>
<keyword evidence="6" id="KW-0808">Transferase</keyword>
<dbReference type="InterPro" id="IPR035965">
    <property type="entry name" value="PAS-like_dom_sf"/>
</dbReference>
<dbReference type="CDD" id="cd00130">
    <property type="entry name" value="PAS"/>
    <property type="match status" value="3"/>
</dbReference>
<dbReference type="Pfam" id="PF13188">
    <property type="entry name" value="PAS_8"/>
    <property type="match status" value="1"/>
</dbReference>
<comment type="subcellular location">
    <subcellularLocation>
        <location evidence="2">Cell membrane</location>
        <topology evidence="2">Multi-pass membrane protein</topology>
    </subcellularLocation>
</comment>
<dbReference type="Pfam" id="PF00072">
    <property type="entry name" value="Response_reg"/>
    <property type="match status" value="2"/>
</dbReference>
<feature type="domain" description="PAC" evidence="19">
    <location>
        <begin position="348"/>
        <end position="400"/>
    </location>
</feature>
<dbReference type="PROSITE" id="PS50112">
    <property type="entry name" value="PAS"/>
    <property type="match status" value="3"/>
</dbReference>
<evidence type="ECO:0000256" key="10">
    <source>
        <dbReference type="ARBA" id="ARBA00022840"/>
    </source>
</evidence>
<dbReference type="CDD" id="cd16922">
    <property type="entry name" value="HATPase_EvgS-ArcB-TorS-like"/>
    <property type="match status" value="1"/>
</dbReference>
<evidence type="ECO:0000256" key="3">
    <source>
        <dbReference type="ARBA" id="ARBA00012438"/>
    </source>
</evidence>
<comment type="catalytic activity">
    <reaction evidence="1">
        <text>ATP + protein L-histidine = ADP + protein N-phospho-L-histidine.</text>
        <dbReference type="EC" id="2.7.13.3"/>
    </reaction>
</comment>
<dbReference type="InterPro" id="IPR036097">
    <property type="entry name" value="HisK_dim/P_sf"/>
</dbReference>
<dbReference type="InterPro" id="IPR004358">
    <property type="entry name" value="Sig_transdc_His_kin-like_C"/>
</dbReference>
<feature type="modified residue" description="4-aspartylphosphate" evidence="14">
    <location>
        <position position="1114"/>
    </location>
</feature>
<dbReference type="SUPFAM" id="SSF47384">
    <property type="entry name" value="Homodimeric domain of signal transducing histidine kinase"/>
    <property type="match status" value="1"/>
</dbReference>
<dbReference type="InterPro" id="IPR036890">
    <property type="entry name" value="HATPase_C_sf"/>
</dbReference>
<dbReference type="SUPFAM" id="SSF55874">
    <property type="entry name" value="ATPase domain of HSP90 chaperone/DNA topoisomerase II/histidine kinase"/>
    <property type="match status" value="1"/>
</dbReference>
<keyword evidence="9" id="KW-0418">Kinase</keyword>
<dbReference type="InterPro" id="IPR013767">
    <property type="entry name" value="PAS_fold"/>
</dbReference>
<dbReference type="Proteomes" id="UP001164653">
    <property type="component" value="Chromosome"/>
</dbReference>
<dbReference type="Gene3D" id="1.10.287.130">
    <property type="match status" value="1"/>
</dbReference>
<feature type="domain" description="PAS" evidence="18">
    <location>
        <begin position="274"/>
        <end position="351"/>
    </location>
</feature>
<evidence type="ECO:0000256" key="2">
    <source>
        <dbReference type="ARBA" id="ARBA00004651"/>
    </source>
</evidence>
<dbReference type="InterPro" id="IPR001610">
    <property type="entry name" value="PAC"/>
</dbReference>
<name>A0A9E8NBP8_9BACT</name>
<dbReference type="Pfam" id="PF13426">
    <property type="entry name" value="PAS_9"/>
    <property type="match status" value="2"/>
</dbReference>
<keyword evidence="4" id="KW-1003">Cell membrane</keyword>
<accession>A0A9E8NBP8</accession>
<dbReference type="InterPro" id="IPR011006">
    <property type="entry name" value="CheY-like_superfamily"/>
</dbReference>
<dbReference type="RefSeq" id="WP_244819187.1">
    <property type="nucleotide sequence ID" value="NZ_CP112998.1"/>
</dbReference>
<dbReference type="InterPro" id="IPR013655">
    <property type="entry name" value="PAS_fold_3"/>
</dbReference>
<dbReference type="GO" id="GO:0000155">
    <property type="term" value="F:phosphorelay sensor kinase activity"/>
    <property type="evidence" value="ECO:0007669"/>
    <property type="project" value="InterPro"/>
</dbReference>
<dbReference type="PROSITE" id="PS50109">
    <property type="entry name" value="HIS_KIN"/>
    <property type="match status" value="1"/>
</dbReference>
<keyword evidence="13" id="KW-0472">Membrane</keyword>
<keyword evidence="7" id="KW-0812">Transmembrane</keyword>
<dbReference type="GO" id="GO:0006355">
    <property type="term" value="P:regulation of DNA-templated transcription"/>
    <property type="evidence" value="ECO:0007669"/>
    <property type="project" value="InterPro"/>
</dbReference>
<dbReference type="Pfam" id="PF08447">
    <property type="entry name" value="PAS_3"/>
    <property type="match status" value="1"/>
</dbReference>
<evidence type="ECO:0000256" key="1">
    <source>
        <dbReference type="ARBA" id="ARBA00000085"/>
    </source>
</evidence>
<dbReference type="InterPro" id="IPR000014">
    <property type="entry name" value="PAS"/>
</dbReference>
<evidence type="ECO:0000256" key="13">
    <source>
        <dbReference type="ARBA" id="ARBA00023136"/>
    </source>
</evidence>
<evidence type="ECO:0000313" key="21">
    <source>
        <dbReference type="Proteomes" id="UP001164653"/>
    </source>
</evidence>
<evidence type="ECO:0000259" key="17">
    <source>
        <dbReference type="PROSITE" id="PS50110"/>
    </source>
</evidence>
<evidence type="ECO:0000259" key="19">
    <source>
        <dbReference type="PROSITE" id="PS50113"/>
    </source>
</evidence>
<dbReference type="FunFam" id="1.10.287.130:FF:000003">
    <property type="entry name" value="Histidine kinase"/>
    <property type="match status" value="1"/>
</dbReference>
<keyword evidence="12" id="KW-0902">Two-component regulatory system</keyword>
<dbReference type="InterPro" id="IPR000700">
    <property type="entry name" value="PAS-assoc_C"/>
</dbReference>